<dbReference type="OrthoDB" id="417877at2759"/>
<dbReference type="InterPro" id="IPR036188">
    <property type="entry name" value="FAD/NAD-bd_sf"/>
</dbReference>
<evidence type="ECO:0000259" key="8">
    <source>
        <dbReference type="Pfam" id="PF01494"/>
    </source>
</evidence>
<comment type="caution">
    <text evidence="9">The sequence shown here is derived from an EMBL/GenBank/DDBJ whole genome shotgun (WGS) entry which is preliminary data.</text>
</comment>
<dbReference type="InterPro" id="IPR051104">
    <property type="entry name" value="FAD_monoxygenase"/>
</dbReference>
<proteinExistence type="inferred from homology"/>
<keyword evidence="5" id="KW-0560">Oxidoreductase</keyword>
<dbReference type="EMBL" id="JOKZ01000085">
    <property type="protein sequence ID" value="KKP04193.1"/>
    <property type="molecule type" value="Genomic_DNA"/>
</dbReference>
<dbReference type="SUPFAM" id="SSF54373">
    <property type="entry name" value="FAD-linked reductases, C-terminal domain"/>
    <property type="match status" value="1"/>
</dbReference>
<sequence>MDGKGDRPSFDIAIVGAGVVGVHVAIGLLDRGIPFTIYEQSPELTEMGAGITITSTIAQSLAALHPEATQHLLKVSKSMSNINLVNGSRDDLSLRPSDQLYDLVISPYEFHAAHRAKLVEGLLQLIPKERIILGKRIESIVERGDDGKLLLQFADGTTAEADAVIGCDGIKSRVRQIVGGSDNPSSFAHYSNMSAYRGLITMDKATAALGQLVKDPVWYLGQGASMVTYAILGPGGIPFLNVVAYVHDEQDSLSLDSLVSEGNKEDVEAAFSQFGSSVKDVIKALPDKLNRWALFDSYVHPLPSYAYGRTVLAGDAAHPSTPHIGSGAGMGIEEALILAELLNSATERLSASEGSTTKQKLLEAAFKAYSDIRRPRTQWIVAQSRTIGIMSQGRHEEMGTDFDNYGIYLREKIGKLQAYDWEDSIRQAIDQFERELGASV</sequence>
<accession>A0A0F9XVT2</accession>
<evidence type="ECO:0000313" key="10">
    <source>
        <dbReference type="Proteomes" id="UP000034112"/>
    </source>
</evidence>
<evidence type="ECO:0000313" key="9">
    <source>
        <dbReference type="EMBL" id="KKP04193.1"/>
    </source>
</evidence>
<dbReference type="InterPro" id="IPR002938">
    <property type="entry name" value="FAD-bd"/>
</dbReference>
<feature type="transmembrane region" description="Helical" evidence="7">
    <location>
        <begin position="12"/>
        <end position="29"/>
    </location>
</feature>
<keyword evidence="7" id="KW-0472">Membrane</keyword>
<dbReference type="OMA" id="ANEDDPH"/>
<keyword evidence="3" id="KW-0285">Flavoprotein</keyword>
<comment type="cofactor">
    <cofactor evidence="1">
        <name>FAD</name>
        <dbReference type="ChEBI" id="CHEBI:57692"/>
    </cofactor>
</comment>
<keyword evidence="4" id="KW-0274">FAD</keyword>
<dbReference type="GO" id="GO:0004497">
    <property type="term" value="F:monooxygenase activity"/>
    <property type="evidence" value="ECO:0007669"/>
    <property type="project" value="UniProtKB-KW"/>
</dbReference>
<evidence type="ECO:0000256" key="4">
    <source>
        <dbReference type="ARBA" id="ARBA00022827"/>
    </source>
</evidence>
<gene>
    <name evidence="9" type="ORF">THAR02_03711</name>
</gene>
<keyword evidence="7" id="KW-1133">Transmembrane helix</keyword>
<protein>
    <submittedName>
        <fullName evidence="9">Salicylate 1-monooxygenase SalA</fullName>
    </submittedName>
</protein>
<dbReference type="GO" id="GO:0071949">
    <property type="term" value="F:FAD binding"/>
    <property type="evidence" value="ECO:0007669"/>
    <property type="project" value="InterPro"/>
</dbReference>
<keyword evidence="7" id="KW-0812">Transmembrane</keyword>
<evidence type="ECO:0000256" key="3">
    <source>
        <dbReference type="ARBA" id="ARBA00022630"/>
    </source>
</evidence>
<dbReference type="AlphaFoldDB" id="A0A0F9XVT2"/>
<name>A0A0F9XVT2_TRIHA</name>
<evidence type="ECO:0000256" key="2">
    <source>
        <dbReference type="ARBA" id="ARBA00007992"/>
    </source>
</evidence>
<reference evidence="10" key="1">
    <citation type="journal article" date="2015" name="Genome Announc.">
        <title>Draft whole-genome sequence of the biocontrol agent Trichoderma harzianum T6776.</title>
        <authorList>
            <person name="Baroncelli R."/>
            <person name="Piaggeschi G."/>
            <person name="Fiorini L."/>
            <person name="Bertolini E."/>
            <person name="Zapparata A."/>
            <person name="Pe M.E."/>
            <person name="Sarrocco S."/>
            <person name="Vannacci G."/>
        </authorList>
    </citation>
    <scope>NUCLEOTIDE SEQUENCE [LARGE SCALE GENOMIC DNA]</scope>
    <source>
        <strain evidence="10">T6776</strain>
    </source>
</reference>
<keyword evidence="6 9" id="KW-0503">Monooxygenase</keyword>
<dbReference type="Pfam" id="PF01494">
    <property type="entry name" value="FAD_binding_3"/>
    <property type="match status" value="1"/>
</dbReference>
<dbReference type="PANTHER" id="PTHR46720:SF3">
    <property type="entry name" value="FAD-BINDING DOMAIN-CONTAINING PROTEIN-RELATED"/>
    <property type="match status" value="1"/>
</dbReference>
<dbReference type="SUPFAM" id="SSF51905">
    <property type="entry name" value="FAD/NAD(P)-binding domain"/>
    <property type="match status" value="1"/>
</dbReference>
<comment type="similarity">
    <text evidence="2">Belongs to the paxM FAD-dependent monooxygenase family.</text>
</comment>
<dbReference type="Proteomes" id="UP000034112">
    <property type="component" value="Unassembled WGS sequence"/>
</dbReference>
<evidence type="ECO:0000256" key="1">
    <source>
        <dbReference type="ARBA" id="ARBA00001974"/>
    </source>
</evidence>
<dbReference type="GO" id="GO:0044550">
    <property type="term" value="P:secondary metabolite biosynthetic process"/>
    <property type="evidence" value="ECO:0007669"/>
    <property type="project" value="TreeGrafter"/>
</dbReference>
<evidence type="ECO:0000256" key="5">
    <source>
        <dbReference type="ARBA" id="ARBA00023002"/>
    </source>
</evidence>
<evidence type="ECO:0000256" key="6">
    <source>
        <dbReference type="ARBA" id="ARBA00023033"/>
    </source>
</evidence>
<feature type="domain" description="FAD-binding" evidence="8">
    <location>
        <begin position="11"/>
        <end position="345"/>
    </location>
</feature>
<dbReference type="Gene3D" id="3.50.50.60">
    <property type="entry name" value="FAD/NAD(P)-binding domain"/>
    <property type="match status" value="1"/>
</dbReference>
<organism evidence="9 10">
    <name type="scientific">Trichoderma harzianum</name>
    <name type="common">Hypocrea lixii</name>
    <dbReference type="NCBI Taxonomy" id="5544"/>
    <lineage>
        <taxon>Eukaryota</taxon>
        <taxon>Fungi</taxon>
        <taxon>Dikarya</taxon>
        <taxon>Ascomycota</taxon>
        <taxon>Pezizomycotina</taxon>
        <taxon>Sordariomycetes</taxon>
        <taxon>Hypocreomycetidae</taxon>
        <taxon>Hypocreales</taxon>
        <taxon>Hypocreaceae</taxon>
        <taxon>Trichoderma</taxon>
    </lineage>
</organism>
<dbReference type="PANTHER" id="PTHR46720">
    <property type="entry name" value="HYDROXYLASE, PUTATIVE (AFU_ORTHOLOGUE AFUA_3G01460)-RELATED"/>
    <property type="match status" value="1"/>
</dbReference>
<dbReference type="PRINTS" id="PR00420">
    <property type="entry name" value="RNGMNOXGNASE"/>
</dbReference>
<evidence type="ECO:0000256" key="7">
    <source>
        <dbReference type="SAM" id="Phobius"/>
    </source>
</evidence>